<dbReference type="EMBL" id="JARQZJ010000091">
    <property type="protein sequence ID" value="KAK9883231.1"/>
    <property type="molecule type" value="Genomic_DNA"/>
</dbReference>
<reference evidence="1 2" key="1">
    <citation type="submission" date="2023-03" db="EMBL/GenBank/DDBJ databases">
        <title>Genome insight into feeding habits of ladybird beetles.</title>
        <authorList>
            <person name="Li H.-S."/>
            <person name="Huang Y.-H."/>
            <person name="Pang H."/>
        </authorList>
    </citation>
    <scope>NUCLEOTIDE SEQUENCE [LARGE SCALE GENOMIC DNA]</scope>
    <source>
        <strain evidence="1">SYSU_2023b</strain>
        <tissue evidence="1">Whole body</tissue>
    </source>
</reference>
<name>A0AAW1UTS8_9CUCU</name>
<dbReference type="AlphaFoldDB" id="A0AAW1UTS8"/>
<comment type="caution">
    <text evidence="1">The sequence shown here is derived from an EMBL/GenBank/DDBJ whole genome shotgun (WGS) entry which is preliminary data.</text>
</comment>
<dbReference type="Proteomes" id="UP001431783">
    <property type="component" value="Unassembled WGS sequence"/>
</dbReference>
<organism evidence="1 2">
    <name type="scientific">Henosepilachna vigintioctopunctata</name>
    <dbReference type="NCBI Taxonomy" id="420089"/>
    <lineage>
        <taxon>Eukaryota</taxon>
        <taxon>Metazoa</taxon>
        <taxon>Ecdysozoa</taxon>
        <taxon>Arthropoda</taxon>
        <taxon>Hexapoda</taxon>
        <taxon>Insecta</taxon>
        <taxon>Pterygota</taxon>
        <taxon>Neoptera</taxon>
        <taxon>Endopterygota</taxon>
        <taxon>Coleoptera</taxon>
        <taxon>Polyphaga</taxon>
        <taxon>Cucujiformia</taxon>
        <taxon>Coccinelloidea</taxon>
        <taxon>Coccinellidae</taxon>
        <taxon>Epilachninae</taxon>
        <taxon>Epilachnini</taxon>
        <taxon>Henosepilachna</taxon>
    </lineage>
</organism>
<sequence>MNLGGSRGKVYGSRLQKKHIGDQASTRHTLKLGMPSNGVTNHQNSCKLDGCRTESDKMKWVMLGLCPAVEADRLPASGKKEGRLSAESIKVGRKLAKVAHIETFPRLHRCALAPKRRHRTLPLEDCCIFGAPLRFQFSGGQNEVRRDFCGAFRDFPTDLGEFSGKLVSGSSQRLHFLHSPVKYIRVSVCLFKFFCGGEQVAFAVSRKMNMKNSVVRVHDTK</sequence>
<evidence type="ECO:0000313" key="2">
    <source>
        <dbReference type="Proteomes" id="UP001431783"/>
    </source>
</evidence>
<keyword evidence="2" id="KW-1185">Reference proteome</keyword>
<evidence type="ECO:0000313" key="1">
    <source>
        <dbReference type="EMBL" id="KAK9883231.1"/>
    </source>
</evidence>
<accession>A0AAW1UTS8</accession>
<protein>
    <submittedName>
        <fullName evidence="1">Uncharacterized protein</fullName>
    </submittedName>
</protein>
<gene>
    <name evidence="1" type="ORF">WA026_001420</name>
</gene>
<proteinExistence type="predicted"/>